<dbReference type="RefSeq" id="WP_100353446.1">
    <property type="nucleotide sequence ID" value="NZ_PCGR01000002.1"/>
</dbReference>
<feature type="compositionally biased region" description="Polar residues" evidence="1">
    <location>
        <begin position="75"/>
        <end position="99"/>
    </location>
</feature>
<feature type="compositionally biased region" description="Low complexity" evidence="1">
    <location>
        <begin position="108"/>
        <end position="143"/>
    </location>
</feature>
<evidence type="ECO:0000313" key="3">
    <source>
        <dbReference type="EMBL" id="PJK16900.1"/>
    </source>
</evidence>
<evidence type="ECO:0000256" key="1">
    <source>
        <dbReference type="SAM" id="MobiDB-lite"/>
    </source>
</evidence>
<organism evidence="3 4">
    <name type="scientific">Chryseomicrobium excrementi</name>
    <dbReference type="NCBI Taxonomy" id="2041346"/>
    <lineage>
        <taxon>Bacteria</taxon>
        <taxon>Bacillati</taxon>
        <taxon>Bacillota</taxon>
        <taxon>Bacilli</taxon>
        <taxon>Bacillales</taxon>
        <taxon>Caryophanaceae</taxon>
        <taxon>Chryseomicrobium</taxon>
    </lineage>
</organism>
<dbReference type="Proteomes" id="UP000228680">
    <property type="component" value="Unassembled WGS sequence"/>
</dbReference>
<evidence type="ECO:0000313" key="4">
    <source>
        <dbReference type="Proteomes" id="UP000228680"/>
    </source>
</evidence>
<name>A0A2M9F0C1_9BACL</name>
<comment type="caution">
    <text evidence="3">The sequence shown here is derived from an EMBL/GenBank/DDBJ whole genome shotgun (WGS) entry which is preliminary data.</text>
</comment>
<accession>A0A2M9F0C1</accession>
<dbReference type="EMBL" id="PCGR01000002">
    <property type="protein sequence ID" value="PJK16900.1"/>
    <property type="molecule type" value="Genomic_DNA"/>
</dbReference>
<keyword evidence="4" id="KW-1185">Reference proteome</keyword>
<feature type="transmembrane region" description="Helical" evidence="2">
    <location>
        <begin position="7"/>
        <end position="27"/>
    </location>
</feature>
<reference evidence="3 4" key="1">
    <citation type="submission" date="2017-10" db="EMBL/GenBank/DDBJ databases">
        <title>Draft genome of Chryseomicrobium casticus sp. nov.</title>
        <authorList>
            <person name="Chakraborty R."/>
            <person name="Saha T."/>
        </authorList>
    </citation>
    <scope>NUCLEOTIDE SEQUENCE [LARGE SCALE GENOMIC DNA]</scope>
    <source>
        <strain evidence="3 4">ET03</strain>
    </source>
</reference>
<proteinExistence type="predicted"/>
<sequence>MKKVLKIAALLIGSFVLLIGGYLLYVAKFKEYDVADSQVEEIVRASYVIQLPEGGTLEIDEDGNVVEKDAEGNIISETVAPSTADTTATRNVSNGSSSSTEDEDNGDASVSANNNSTSSGKNNASSSSSEGSSKSGSSSSSSGSSGGSSGSESDSSNEGKATTLTIAEIKAKYDPVFAGLEAQAEGRLAALVSRAKAEYVEQKASGESIDYGYFYRKYSSAASNLEAATDAAFYSTLAVVQNAFVANGFTKSQASAYESAYKARKAERRSELLSQVTGG</sequence>
<dbReference type="OrthoDB" id="2452361at2"/>
<evidence type="ECO:0000256" key="2">
    <source>
        <dbReference type="SAM" id="Phobius"/>
    </source>
</evidence>
<keyword evidence="2" id="KW-0812">Transmembrane</keyword>
<keyword evidence="2" id="KW-0472">Membrane</keyword>
<protein>
    <submittedName>
        <fullName evidence="3">Uncharacterized protein</fullName>
    </submittedName>
</protein>
<gene>
    <name evidence="3" type="ORF">CQS04_07035</name>
</gene>
<dbReference type="AlphaFoldDB" id="A0A2M9F0C1"/>
<keyword evidence="2" id="KW-1133">Transmembrane helix</keyword>
<feature type="region of interest" description="Disordered" evidence="1">
    <location>
        <begin position="75"/>
        <end position="159"/>
    </location>
</feature>
<feature type="compositionally biased region" description="Low complexity" evidence="1">
    <location>
        <begin position="150"/>
        <end position="159"/>
    </location>
</feature>